<accession>A0A7S3N523</accession>
<gene>
    <name evidence="1" type="ORF">EHAR0213_LOCUS951</name>
</gene>
<name>A0A7S3N523_9SPIT</name>
<organism evidence="1">
    <name type="scientific">Euplotes harpa</name>
    <dbReference type="NCBI Taxonomy" id="151035"/>
    <lineage>
        <taxon>Eukaryota</taxon>
        <taxon>Sar</taxon>
        <taxon>Alveolata</taxon>
        <taxon>Ciliophora</taxon>
        <taxon>Intramacronucleata</taxon>
        <taxon>Spirotrichea</taxon>
        <taxon>Hypotrichia</taxon>
        <taxon>Euplotida</taxon>
        <taxon>Euplotidae</taxon>
        <taxon>Euplotes</taxon>
    </lineage>
</organism>
<reference evidence="1" key="1">
    <citation type="submission" date="2021-01" db="EMBL/GenBank/DDBJ databases">
        <authorList>
            <person name="Corre E."/>
            <person name="Pelletier E."/>
            <person name="Niang G."/>
            <person name="Scheremetjew M."/>
            <person name="Finn R."/>
            <person name="Kale V."/>
            <person name="Holt S."/>
            <person name="Cochrane G."/>
            <person name="Meng A."/>
            <person name="Brown T."/>
            <person name="Cohen L."/>
        </authorList>
    </citation>
    <scope>NUCLEOTIDE SEQUENCE</scope>
    <source>
        <strain evidence="1">FSP1.4</strain>
    </source>
</reference>
<dbReference type="AlphaFoldDB" id="A0A7S3N523"/>
<protein>
    <submittedName>
        <fullName evidence="1">Uncharacterized protein</fullName>
    </submittedName>
</protein>
<sequence>MYREQRINQETKINLKYLVFLNDPNLLNILKRRHGTIEAIVEDIKSFSKNLTREVVEEELKNSDLFNGGNDIETEKFEEDDGQTAASLLEGQSSPMGSFLKERKKGKQKMDKSASEFYLDNAKPTVGVNGNTAVMSCGIGDSPKFMPASRRNR</sequence>
<dbReference type="EMBL" id="HBII01002135">
    <property type="protein sequence ID" value="CAE0342044.1"/>
    <property type="molecule type" value="Transcribed_RNA"/>
</dbReference>
<proteinExistence type="predicted"/>
<evidence type="ECO:0000313" key="1">
    <source>
        <dbReference type="EMBL" id="CAE0342044.1"/>
    </source>
</evidence>